<evidence type="ECO:0000313" key="4">
    <source>
        <dbReference type="EMBL" id="WED65055.1"/>
    </source>
</evidence>
<organism evidence="4 5">
    <name type="scientific">Synoicihabitans lomoniglobus</name>
    <dbReference type="NCBI Taxonomy" id="2909285"/>
    <lineage>
        <taxon>Bacteria</taxon>
        <taxon>Pseudomonadati</taxon>
        <taxon>Verrucomicrobiota</taxon>
        <taxon>Opitutia</taxon>
        <taxon>Opitutales</taxon>
        <taxon>Opitutaceae</taxon>
        <taxon>Synoicihabitans</taxon>
    </lineage>
</organism>
<dbReference type="Gene3D" id="3.40.1190.20">
    <property type="match status" value="1"/>
</dbReference>
<dbReference type="AlphaFoldDB" id="A0AAE9ZTU6"/>
<evidence type="ECO:0000313" key="5">
    <source>
        <dbReference type="Proteomes" id="UP001218638"/>
    </source>
</evidence>
<dbReference type="PANTHER" id="PTHR10584">
    <property type="entry name" value="SUGAR KINASE"/>
    <property type="match status" value="1"/>
</dbReference>
<name>A0AAE9ZTU6_9BACT</name>
<dbReference type="RefSeq" id="WP_330929441.1">
    <property type="nucleotide sequence ID" value="NZ_CP119075.1"/>
</dbReference>
<keyword evidence="5" id="KW-1185">Reference proteome</keyword>
<dbReference type="PRINTS" id="PR00990">
    <property type="entry name" value="RIBOKINASE"/>
</dbReference>
<accession>A0AAE9ZTU6</accession>
<dbReference type="GO" id="GO:0016301">
    <property type="term" value="F:kinase activity"/>
    <property type="evidence" value="ECO:0007669"/>
    <property type="project" value="UniProtKB-KW"/>
</dbReference>
<dbReference type="GO" id="GO:0006796">
    <property type="term" value="P:phosphate-containing compound metabolic process"/>
    <property type="evidence" value="ECO:0007669"/>
    <property type="project" value="UniProtKB-ARBA"/>
</dbReference>
<reference evidence="4" key="1">
    <citation type="submission" date="2023-03" db="EMBL/GenBank/DDBJ databases">
        <title>Lomoglobus Profundus gen. nov., sp. nov., a novel member of the phylum Verrucomicrobia, isolated from deep-marine sediment of South China Sea.</title>
        <authorList>
            <person name="Ahmad T."/>
            <person name="Ishaq S.E."/>
            <person name="Wang F."/>
        </authorList>
    </citation>
    <scope>NUCLEOTIDE SEQUENCE</scope>
    <source>
        <strain evidence="4">LMO-M01</strain>
    </source>
</reference>
<protein>
    <submittedName>
        <fullName evidence="4">Carbohydrate kinase family protein</fullName>
    </submittedName>
</protein>
<dbReference type="InterPro" id="IPR029056">
    <property type="entry name" value="Ribokinase-like"/>
</dbReference>
<dbReference type="InterPro" id="IPR002139">
    <property type="entry name" value="Ribo/fructo_kinase"/>
</dbReference>
<feature type="domain" description="Carbohydrate kinase PfkB" evidence="3">
    <location>
        <begin position="44"/>
        <end position="291"/>
    </location>
</feature>
<sequence>MALHIIGGTVVDVILPRVSRIPLWPEHTEFTSSNLTLLPDAPITTLGGNGGNAAYVAGRCGAKVILHTRIARDAMGQLARGWLTAAGCRVVTKGRVSATAVNVTAANQRLGRATFFYPGEPVELPGRLTACSHLLACGWPHPAPDKLAQQLASAHREGARTAIDIGPMLGRVPSLVAMTSVWAVLDVLLANEHELGRLTRGGDLATAVRRLRKRFAGHIVVKRGADGVSWWPEGESVAMEFAPPRVVAVNTVGAGDSFNGAWMAAWQASGDFATALRYANRAAATVVKSPQGVLGVRPPTLRAR</sequence>
<dbReference type="PANTHER" id="PTHR10584:SF166">
    <property type="entry name" value="RIBOKINASE"/>
    <property type="match status" value="1"/>
</dbReference>
<dbReference type="InterPro" id="IPR011611">
    <property type="entry name" value="PfkB_dom"/>
</dbReference>
<dbReference type="SUPFAM" id="SSF53613">
    <property type="entry name" value="Ribokinase-like"/>
    <property type="match status" value="1"/>
</dbReference>
<evidence type="ECO:0000259" key="3">
    <source>
        <dbReference type="Pfam" id="PF00294"/>
    </source>
</evidence>
<gene>
    <name evidence="4" type="ORF">PXH66_22120</name>
</gene>
<evidence type="ECO:0000256" key="1">
    <source>
        <dbReference type="ARBA" id="ARBA00022679"/>
    </source>
</evidence>
<evidence type="ECO:0000256" key="2">
    <source>
        <dbReference type="ARBA" id="ARBA00022777"/>
    </source>
</evidence>
<dbReference type="Pfam" id="PF00294">
    <property type="entry name" value="PfkB"/>
    <property type="match status" value="1"/>
</dbReference>
<proteinExistence type="predicted"/>
<keyword evidence="2 4" id="KW-0418">Kinase</keyword>
<dbReference type="Proteomes" id="UP001218638">
    <property type="component" value="Chromosome"/>
</dbReference>
<keyword evidence="1" id="KW-0808">Transferase</keyword>
<dbReference type="EMBL" id="CP119075">
    <property type="protein sequence ID" value="WED65055.1"/>
    <property type="molecule type" value="Genomic_DNA"/>
</dbReference>
<dbReference type="KEGG" id="slom:PXH66_22120"/>